<keyword evidence="1" id="KW-0808">Transferase</keyword>
<dbReference type="Gene3D" id="3.30.1600.10">
    <property type="entry name" value="SIR2/SIRT2 'Small Domain"/>
    <property type="match status" value="1"/>
</dbReference>
<evidence type="ECO:0000313" key="6">
    <source>
        <dbReference type="Proteomes" id="UP001530400"/>
    </source>
</evidence>
<feature type="binding site" evidence="3">
    <location>
        <position position="273"/>
    </location>
    <ligand>
        <name>Zn(2+)</name>
        <dbReference type="ChEBI" id="CHEBI:29105"/>
    </ligand>
</feature>
<reference evidence="5 6" key="1">
    <citation type="submission" date="2024-10" db="EMBL/GenBank/DDBJ databases">
        <title>Updated reference genomes for cyclostephanoid diatoms.</title>
        <authorList>
            <person name="Roberts W.R."/>
            <person name="Alverson A.J."/>
        </authorList>
    </citation>
    <scope>NUCLEOTIDE SEQUENCE [LARGE SCALE GENOMIC DNA]</scope>
    <source>
        <strain evidence="5 6">AJA010-31</strain>
    </source>
</reference>
<dbReference type="GO" id="GO:0016740">
    <property type="term" value="F:transferase activity"/>
    <property type="evidence" value="ECO:0007669"/>
    <property type="project" value="UniProtKB-KW"/>
</dbReference>
<name>A0ABD3QSF0_9STRA</name>
<evidence type="ECO:0000313" key="5">
    <source>
        <dbReference type="EMBL" id="KAL3802919.1"/>
    </source>
</evidence>
<dbReference type="PANTHER" id="PTHR11085">
    <property type="entry name" value="NAD-DEPENDENT PROTEIN DEACYLASE SIRTUIN-5, MITOCHONDRIAL-RELATED"/>
    <property type="match status" value="1"/>
</dbReference>
<dbReference type="InterPro" id="IPR026590">
    <property type="entry name" value="Ssirtuin_cat_dom"/>
</dbReference>
<dbReference type="Pfam" id="PF02146">
    <property type="entry name" value="SIR2"/>
    <property type="match status" value="1"/>
</dbReference>
<feature type="active site" description="Proton acceptor" evidence="3">
    <location>
        <position position="204"/>
    </location>
</feature>
<accession>A0ABD3QSF0</accession>
<dbReference type="Proteomes" id="UP001530400">
    <property type="component" value="Unassembled WGS sequence"/>
</dbReference>
<keyword evidence="3" id="KW-0862">Zinc</keyword>
<dbReference type="InterPro" id="IPR029035">
    <property type="entry name" value="DHS-like_NAD/FAD-binding_dom"/>
</dbReference>
<dbReference type="AlphaFoldDB" id="A0ABD3QSF0"/>
<protein>
    <recommendedName>
        <fullName evidence="4">Deacetylase sirtuin-type domain-containing protein</fullName>
    </recommendedName>
</protein>
<dbReference type="InterPro" id="IPR050134">
    <property type="entry name" value="NAD-dep_sirtuin_deacylases"/>
</dbReference>
<dbReference type="EMBL" id="JALLPJ020000082">
    <property type="protein sequence ID" value="KAL3802919.1"/>
    <property type="molecule type" value="Genomic_DNA"/>
</dbReference>
<feature type="domain" description="Deacetylase sirtuin-type" evidence="4">
    <location>
        <begin position="68"/>
        <end position="375"/>
    </location>
</feature>
<comment type="caution">
    <text evidence="5">The sequence shown here is derived from an EMBL/GenBank/DDBJ whole genome shotgun (WGS) entry which is preliminary data.</text>
</comment>
<proteinExistence type="predicted"/>
<feature type="binding site" evidence="3">
    <location>
        <position position="212"/>
    </location>
    <ligand>
        <name>Zn(2+)</name>
        <dbReference type="ChEBI" id="CHEBI:29105"/>
    </ligand>
</feature>
<sequence>MMRLKGTNFISILLTSHCMQTSSFIPLLTYCHRGATIRMPFSTRSKYSIIHSSRNILPLERPPDPSSKHSNDATEAALQLRNWMQNKKAILCLTGAGMSTESGIPDYRGHKGSYFNGHKPIVHHEFMTSESARKRYWARSIVGYSPFANAKPNAGHVALASLEEKGFIGVQVTHDNYKKTISTITQNVDILHSKGGMNHVLHLHGKGNIVRCMECGITKDRTEYHDELLEWNQQWIDRISQRSVKDTDDSELRPDGDAELQIDSYDEFTLPGCKTCGESDVIKTDVVFFGDSIPRDRVDLANAAVDAADGLLCIGTSLAVHSAFRLAKRAVQNGVPVAILNVGKTRAEKEQLDVKKIESPIGETLVELVKILESTESNVYKSKLV</sequence>
<dbReference type="PANTHER" id="PTHR11085:SF10">
    <property type="entry name" value="NAD-DEPENDENT PROTEIN DEACYLASE SIRTUIN-5, MITOCHONDRIAL-RELATED"/>
    <property type="match status" value="1"/>
</dbReference>
<organism evidence="5 6">
    <name type="scientific">Cyclotella atomus</name>
    <dbReference type="NCBI Taxonomy" id="382360"/>
    <lineage>
        <taxon>Eukaryota</taxon>
        <taxon>Sar</taxon>
        <taxon>Stramenopiles</taxon>
        <taxon>Ochrophyta</taxon>
        <taxon>Bacillariophyta</taxon>
        <taxon>Coscinodiscophyceae</taxon>
        <taxon>Thalassiosirophycidae</taxon>
        <taxon>Stephanodiscales</taxon>
        <taxon>Stephanodiscaceae</taxon>
        <taxon>Cyclotella</taxon>
    </lineage>
</organism>
<evidence type="ECO:0000259" key="4">
    <source>
        <dbReference type="PROSITE" id="PS50305"/>
    </source>
</evidence>
<dbReference type="InterPro" id="IPR026591">
    <property type="entry name" value="Sirtuin_cat_small_dom_sf"/>
</dbReference>
<keyword evidence="2" id="KW-0520">NAD</keyword>
<feature type="binding site" evidence="3">
    <location>
        <position position="276"/>
    </location>
    <ligand>
        <name>Zn(2+)</name>
        <dbReference type="ChEBI" id="CHEBI:29105"/>
    </ligand>
</feature>
<dbReference type="GO" id="GO:0046872">
    <property type="term" value="F:metal ion binding"/>
    <property type="evidence" value="ECO:0007669"/>
    <property type="project" value="UniProtKB-KW"/>
</dbReference>
<evidence type="ECO:0000256" key="1">
    <source>
        <dbReference type="ARBA" id="ARBA00022679"/>
    </source>
</evidence>
<keyword evidence="6" id="KW-1185">Reference proteome</keyword>
<dbReference type="InterPro" id="IPR003000">
    <property type="entry name" value="Sirtuin"/>
</dbReference>
<feature type="binding site" evidence="3">
    <location>
        <position position="215"/>
    </location>
    <ligand>
        <name>Zn(2+)</name>
        <dbReference type="ChEBI" id="CHEBI:29105"/>
    </ligand>
</feature>
<evidence type="ECO:0000256" key="3">
    <source>
        <dbReference type="PROSITE-ProRule" id="PRU00236"/>
    </source>
</evidence>
<keyword evidence="3" id="KW-0479">Metal-binding</keyword>
<evidence type="ECO:0000256" key="2">
    <source>
        <dbReference type="ARBA" id="ARBA00023027"/>
    </source>
</evidence>
<gene>
    <name evidence="5" type="ORF">ACHAWO_003551</name>
</gene>
<dbReference type="SUPFAM" id="SSF52467">
    <property type="entry name" value="DHS-like NAD/FAD-binding domain"/>
    <property type="match status" value="1"/>
</dbReference>
<dbReference type="Gene3D" id="3.40.50.1220">
    <property type="entry name" value="TPP-binding domain"/>
    <property type="match status" value="1"/>
</dbReference>
<dbReference type="PROSITE" id="PS50305">
    <property type="entry name" value="SIRTUIN"/>
    <property type="match status" value="1"/>
</dbReference>